<reference evidence="2" key="1">
    <citation type="journal article" date="2021" name="BMC Genomics">
        <title>Chromosome-level genome assembly and manually-curated proteome of model necrotroph Parastagonospora nodorum Sn15 reveals a genome-wide trove of candidate effector homologs, and redundancy of virulence-related functions within an accessory chromosome.</title>
        <authorList>
            <person name="Bertazzoni S."/>
            <person name="Jones D.A.B."/>
            <person name="Phan H.T."/>
            <person name="Tan K.-C."/>
            <person name="Hane J.K."/>
        </authorList>
    </citation>
    <scope>NUCLEOTIDE SEQUENCE [LARGE SCALE GENOMIC DNA]</scope>
    <source>
        <strain evidence="2">SN15 / ATCC MYA-4574 / FGSC 10173)</strain>
    </source>
</reference>
<dbReference type="VEuPathDB" id="FungiDB:JI435_308350"/>
<evidence type="ECO:0000313" key="2">
    <source>
        <dbReference type="Proteomes" id="UP000663193"/>
    </source>
</evidence>
<dbReference type="EMBL" id="CP069044">
    <property type="protein sequence ID" value="QRD07143.1"/>
    <property type="molecule type" value="Genomic_DNA"/>
</dbReference>
<sequence>NASGIMCGLTPPVCPWTIARRKSQHGMRSWLTSIRPNTWSKSWKHTLLSAFRIKKRTGTLREQSCVCYQKCSHSPVGILVESCVQLAEVDDNREIARHASKPSLWSDYKLLTIREEPHMLGIPLPRN</sequence>
<name>A0A7U2IC92_PHANO</name>
<feature type="non-terminal residue" evidence="1">
    <location>
        <position position="1"/>
    </location>
</feature>
<accession>A0A7U2IC92</accession>
<proteinExistence type="predicted"/>
<keyword evidence="2" id="KW-1185">Reference proteome</keyword>
<dbReference type="Proteomes" id="UP000663193">
    <property type="component" value="Chromosome 22"/>
</dbReference>
<gene>
    <name evidence="1" type="ORF">JI435_308350</name>
</gene>
<evidence type="ECO:0000313" key="1">
    <source>
        <dbReference type="EMBL" id="QRD07143.1"/>
    </source>
</evidence>
<protein>
    <submittedName>
        <fullName evidence="1">Uncharacterized protein</fullName>
    </submittedName>
</protein>
<organism evidence="1 2">
    <name type="scientific">Phaeosphaeria nodorum (strain SN15 / ATCC MYA-4574 / FGSC 10173)</name>
    <name type="common">Glume blotch fungus</name>
    <name type="synonym">Parastagonospora nodorum</name>
    <dbReference type="NCBI Taxonomy" id="321614"/>
    <lineage>
        <taxon>Eukaryota</taxon>
        <taxon>Fungi</taxon>
        <taxon>Dikarya</taxon>
        <taxon>Ascomycota</taxon>
        <taxon>Pezizomycotina</taxon>
        <taxon>Dothideomycetes</taxon>
        <taxon>Pleosporomycetidae</taxon>
        <taxon>Pleosporales</taxon>
        <taxon>Pleosporineae</taxon>
        <taxon>Phaeosphaeriaceae</taxon>
        <taxon>Parastagonospora</taxon>
    </lineage>
</organism>
<dbReference type="AlphaFoldDB" id="A0A7U2IC92"/>